<evidence type="ECO:0000256" key="4">
    <source>
        <dbReference type="ARBA" id="ARBA00022679"/>
    </source>
</evidence>
<keyword evidence="7" id="KW-1133">Transmembrane helix</keyword>
<evidence type="ECO:0000313" key="11">
    <source>
        <dbReference type="EMBL" id="KAL2043135.1"/>
    </source>
</evidence>
<comment type="subcellular location">
    <subcellularLocation>
        <location evidence="1 10">Golgi apparatus membrane</location>
        <topology evidence="1 10">Single-pass type II membrane protein</topology>
    </subcellularLocation>
</comment>
<gene>
    <name evidence="11" type="ORF">N7G274_004195</name>
</gene>
<keyword evidence="8 10" id="KW-0333">Golgi apparatus</keyword>
<evidence type="ECO:0000256" key="1">
    <source>
        <dbReference type="ARBA" id="ARBA00004323"/>
    </source>
</evidence>
<evidence type="ECO:0000256" key="3">
    <source>
        <dbReference type="ARBA" id="ARBA00022676"/>
    </source>
</evidence>
<evidence type="ECO:0000256" key="5">
    <source>
        <dbReference type="ARBA" id="ARBA00022692"/>
    </source>
</evidence>
<evidence type="ECO:0000256" key="2">
    <source>
        <dbReference type="ARBA" id="ARBA00008661"/>
    </source>
</evidence>
<proteinExistence type="inferred from homology"/>
<dbReference type="PANTHER" id="PTHR11214">
    <property type="entry name" value="BETA-1,3-N-ACETYLGLUCOSAMINYLTRANSFERASE"/>
    <property type="match status" value="1"/>
</dbReference>
<evidence type="ECO:0000256" key="9">
    <source>
        <dbReference type="ARBA" id="ARBA00023136"/>
    </source>
</evidence>
<keyword evidence="5" id="KW-0812">Transmembrane</keyword>
<sequence>MVPASRRTYIMYSILGAAIALFLILAYVQPGRLSLQFYPKLPLGLFKGKEKAPWLVATMSTASSQRRRNIIRSTWQHTFRNSGHFDTVFVIALAKDHDLWEPLIRQENATWGDLVLLHHIEENRDVANTIKPIEFYKHLVHKHEAEGGEPWKWVSKIDDDSYLDATTFYNEFLLPRLDCNDTIIARYLSWAEMTKEDVDFPCPGGQFYTMSWDIVETLARLHTENPIQGLMEDGMLGKLLYEGNHPWELVRLNDSRAFDINEQTFHGQGMPPEKQDLGPVEEMTMAINPHKMKKDESYLRVAALFGEHGFKNSNASG</sequence>
<name>A0ABR4ACA3_9LECA</name>
<dbReference type="Pfam" id="PF01762">
    <property type="entry name" value="Galactosyl_T"/>
    <property type="match status" value="1"/>
</dbReference>
<keyword evidence="6" id="KW-0735">Signal-anchor</keyword>
<evidence type="ECO:0000313" key="12">
    <source>
        <dbReference type="Proteomes" id="UP001590950"/>
    </source>
</evidence>
<keyword evidence="3 10" id="KW-0328">Glycosyltransferase</keyword>
<dbReference type="PANTHER" id="PTHR11214:SF351">
    <property type="entry name" value="BETA-1,3-GALACTOSYLTRANSFERASE PVG3"/>
    <property type="match status" value="1"/>
</dbReference>
<evidence type="ECO:0000256" key="10">
    <source>
        <dbReference type="RuleBase" id="RU363063"/>
    </source>
</evidence>
<organism evidence="11 12">
    <name type="scientific">Stereocaulon virgatum</name>
    <dbReference type="NCBI Taxonomy" id="373712"/>
    <lineage>
        <taxon>Eukaryota</taxon>
        <taxon>Fungi</taxon>
        <taxon>Dikarya</taxon>
        <taxon>Ascomycota</taxon>
        <taxon>Pezizomycotina</taxon>
        <taxon>Lecanoromycetes</taxon>
        <taxon>OSLEUM clade</taxon>
        <taxon>Lecanoromycetidae</taxon>
        <taxon>Lecanorales</taxon>
        <taxon>Lecanorineae</taxon>
        <taxon>Stereocaulaceae</taxon>
        <taxon>Stereocaulon</taxon>
    </lineage>
</organism>
<reference evidence="11 12" key="1">
    <citation type="submission" date="2024-09" db="EMBL/GenBank/DDBJ databases">
        <title>Rethinking Asexuality: The Enigmatic Case of Functional Sexual Genes in Lepraria (Stereocaulaceae).</title>
        <authorList>
            <person name="Doellman M."/>
            <person name="Sun Y."/>
            <person name="Barcenas-Pena A."/>
            <person name="Lumbsch H.T."/>
            <person name="Grewe F."/>
        </authorList>
    </citation>
    <scope>NUCLEOTIDE SEQUENCE [LARGE SCALE GENOMIC DNA]</scope>
    <source>
        <strain evidence="11 12">Mercado 3170</strain>
    </source>
</reference>
<dbReference type="EMBL" id="JBEFKJ010000012">
    <property type="protein sequence ID" value="KAL2043135.1"/>
    <property type="molecule type" value="Genomic_DNA"/>
</dbReference>
<dbReference type="InterPro" id="IPR002659">
    <property type="entry name" value="Glyco_trans_31"/>
</dbReference>
<keyword evidence="9" id="KW-0472">Membrane</keyword>
<keyword evidence="4" id="KW-0808">Transferase</keyword>
<keyword evidence="12" id="KW-1185">Reference proteome</keyword>
<evidence type="ECO:0000256" key="6">
    <source>
        <dbReference type="ARBA" id="ARBA00022968"/>
    </source>
</evidence>
<dbReference type="Proteomes" id="UP001590950">
    <property type="component" value="Unassembled WGS sequence"/>
</dbReference>
<protein>
    <recommendedName>
        <fullName evidence="10">Hexosyltransferase</fullName>
        <ecNumber evidence="10">2.4.1.-</ecNumber>
    </recommendedName>
</protein>
<comment type="caution">
    <text evidence="11">The sequence shown here is derived from an EMBL/GenBank/DDBJ whole genome shotgun (WGS) entry which is preliminary data.</text>
</comment>
<evidence type="ECO:0000256" key="7">
    <source>
        <dbReference type="ARBA" id="ARBA00022989"/>
    </source>
</evidence>
<dbReference type="EC" id="2.4.1.-" evidence="10"/>
<evidence type="ECO:0000256" key="8">
    <source>
        <dbReference type="ARBA" id="ARBA00023034"/>
    </source>
</evidence>
<comment type="similarity">
    <text evidence="2 10">Belongs to the glycosyltransferase 31 family.</text>
</comment>
<accession>A0ABR4ACA3</accession>